<feature type="signal peptide" evidence="5">
    <location>
        <begin position="1"/>
        <end position="24"/>
    </location>
</feature>
<dbReference type="SUPFAM" id="SSF53850">
    <property type="entry name" value="Periplasmic binding protein-like II"/>
    <property type="match status" value="1"/>
</dbReference>
<dbReference type="RefSeq" id="WP_123694614.1">
    <property type="nucleotide sequence ID" value="NZ_AP019700.1"/>
</dbReference>
<dbReference type="Pfam" id="PF00496">
    <property type="entry name" value="SBP_bac_5"/>
    <property type="match status" value="1"/>
</dbReference>
<gene>
    <name evidence="7" type="ORF">EDC65_4938</name>
</gene>
<keyword evidence="4 5" id="KW-0732">Signal</keyword>
<dbReference type="PANTHER" id="PTHR30290:SF9">
    <property type="entry name" value="OLIGOPEPTIDE-BINDING PROTEIN APPA"/>
    <property type="match status" value="1"/>
</dbReference>
<dbReference type="InterPro" id="IPR039424">
    <property type="entry name" value="SBP_5"/>
</dbReference>
<dbReference type="GO" id="GO:0015833">
    <property type="term" value="P:peptide transport"/>
    <property type="evidence" value="ECO:0007669"/>
    <property type="project" value="TreeGrafter"/>
</dbReference>
<dbReference type="AlphaFoldDB" id="A0A3N1KTU2"/>
<name>A0A3N1KTU2_9PROT</name>
<dbReference type="Gene3D" id="3.10.105.10">
    <property type="entry name" value="Dipeptide-binding Protein, Domain 3"/>
    <property type="match status" value="1"/>
</dbReference>
<evidence type="ECO:0000256" key="4">
    <source>
        <dbReference type="ARBA" id="ARBA00022729"/>
    </source>
</evidence>
<accession>A0A3N1KTU2</accession>
<dbReference type="PANTHER" id="PTHR30290">
    <property type="entry name" value="PERIPLASMIC BINDING COMPONENT OF ABC TRANSPORTER"/>
    <property type="match status" value="1"/>
</dbReference>
<sequence>MSIRRLLLTTTAALVLAASATADAKVFRYSTSGDINGLDPHLNNEGPTNAMKNNLYEALIYRDYELKLQPSLATEWSQTGPTVWRFKLRQGVKFHDGTPFTADDVVFSVKRNNHEQSGMRTYSASIVDAKKIDDHTVDLITKAPDPILDQNLPAVFIMSKAWAEKHNTATPVQGIVGNETFANVNANGTGPFRMLDRVPDTRTVIVPNPDWWGKVEHNLTRVEFRPITNAATRVAALLSGEIDMMFPVPLQDVPRLKRSAGVKVLEGPELRTIFLGFDQWRDELKDMPGTGKNPFKDVRVRRAFYQAIDIQAIHRVVMRGASTPTGLMIAPGINGFSKELNDRYPFDPDGAKKLLADAGYPSGFPVTLDCPNDRYVNDEAICQAVVPMLARVGINIKLNSQTKSKHFDKIGTRSGNDTSFYMLGWTPGTYDAHNMLYNILMTRNQATGTGSNNSGRYSNTKLDELTNQIGSESDREKRNRMIYEAMKIHKEDFGHIPLHQQALAWGIRDNVAFLPQPPNDSVVIRAVRMK</sequence>
<evidence type="ECO:0000256" key="2">
    <source>
        <dbReference type="ARBA" id="ARBA00005695"/>
    </source>
</evidence>
<evidence type="ECO:0000256" key="5">
    <source>
        <dbReference type="SAM" id="SignalP"/>
    </source>
</evidence>
<protein>
    <submittedName>
        <fullName evidence="7">Peptide/nickel transport system substrate-binding protein</fullName>
    </submittedName>
</protein>
<dbReference type="Gene3D" id="3.40.190.10">
    <property type="entry name" value="Periplasmic binding protein-like II"/>
    <property type="match status" value="1"/>
</dbReference>
<reference evidence="7 8" key="1">
    <citation type="submission" date="2018-11" db="EMBL/GenBank/DDBJ databases">
        <title>Genomic Encyclopedia of Type Strains, Phase IV (KMG-IV): sequencing the most valuable type-strain genomes for metagenomic binning, comparative biology and taxonomic classification.</title>
        <authorList>
            <person name="Goeker M."/>
        </authorList>
    </citation>
    <scope>NUCLEOTIDE SEQUENCE [LARGE SCALE GENOMIC DNA]</scope>
    <source>
        <strain evidence="7 8">DSM 5900</strain>
    </source>
</reference>
<dbReference type="Proteomes" id="UP000278222">
    <property type="component" value="Unassembled WGS sequence"/>
</dbReference>
<keyword evidence="8" id="KW-1185">Reference proteome</keyword>
<dbReference type="CDD" id="cd08498">
    <property type="entry name" value="PBP2_NikA_DppA_OppA_like_2"/>
    <property type="match status" value="1"/>
</dbReference>
<comment type="caution">
    <text evidence="7">The sequence shown here is derived from an EMBL/GenBank/DDBJ whole genome shotgun (WGS) entry which is preliminary data.</text>
</comment>
<dbReference type="PIRSF" id="PIRSF002741">
    <property type="entry name" value="MppA"/>
    <property type="match status" value="1"/>
</dbReference>
<proteinExistence type="inferred from homology"/>
<dbReference type="InterPro" id="IPR000914">
    <property type="entry name" value="SBP_5_dom"/>
</dbReference>
<feature type="domain" description="Solute-binding protein family 5" evidence="6">
    <location>
        <begin position="67"/>
        <end position="444"/>
    </location>
</feature>
<evidence type="ECO:0000313" key="8">
    <source>
        <dbReference type="Proteomes" id="UP000278222"/>
    </source>
</evidence>
<keyword evidence="3" id="KW-0813">Transport</keyword>
<dbReference type="GO" id="GO:0043190">
    <property type="term" value="C:ATP-binding cassette (ABC) transporter complex"/>
    <property type="evidence" value="ECO:0007669"/>
    <property type="project" value="InterPro"/>
</dbReference>
<comment type="similarity">
    <text evidence="2">Belongs to the bacterial solute-binding protein 5 family.</text>
</comment>
<feature type="chain" id="PRO_5018155510" evidence="5">
    <location>
        <begin position="25"/>
        <end position="530"/>
    </location>
</feature>
<dbReference type="OrthoDB" id="7318145at2"/>
<evidence type="ECO:0000313" key="7">
    <source>
        <dbReference type="EMBL" id="ROP83404.1"/>
    </source>
</evidence>
<dbReference type="InterPro" id="IPR030678">
    <property type="entry name" value="Peptide/Ni-bd"/>
</dbReference>
<dbReference type="EMBL" id="RJKX01000017">
    <property type="protein sequence ID" value="ROP83404.1"/>
    <property type="molecule type" value="Genomic_DNA"/>
</dbReference>
<evidence type="ECO:0000256" key="1">
    <source>
        <dbReference type="ARBA" id="ARBA00004418"/>
    </source>
</evidence>
<dbReference type="GO" id="GO:0030288">
    <property type="term" value="C:outer membrane-bounded periplasmic space"/>
    <property type="evidence" value="ECO:0007669"/>
    <property type="project" value="UniProtKB-ARBA"/>
</dbReference>
<dbReference type="Gene3D" id="3.90.76.10">
    <property type="entry name" value="Dipeptide-binding Protein, Domain 1"/>
    <property type="match status" value="1"/>
</dbReference>
<evidence type="ECO:0000259" key="6">
    <source>
        <dbReference type="Pfam" id="PF00496"/>
    </source>
</evidence>
<comment type="subcellular location">
    <subcellularLocation>
        <location evidence="1">Periplasm</location>
    </subcellularLocation>
</comment>
<organism evidence="7 8">
    <name type="scientific">Stella humosa</name>
    <dbReference type="NCBI Taxonomy" id="94"/>
    <lineage>
        <taxon>Bacteria</taxon>
        <taxon>Pseudomonadati</taxon>
        <taxon>Pseudomonadota</taxon>
        <taxon>Alphaproteobacteria</taxon>
        <taxon>Rhodospirillales</taxon>
        <taxon>Stellaceae</taxon>
        <taxon>Stella</taxon>
    </lineage>
</organism>
<evidence type="ECO:0000256" key="3">
    <source>
        <dbReference type="ARBA" id="ARBA00022448"/>
    </source>
</evidence>
<dbReference type="GO" id="GO:1904680">
    <property type="term" value="F:peptide transmembrane transporter activity"/>
    <property type="evidence" value="ECO:0007669"/>
    <property type="project" value="TreeGrafter"/>
</dbReference>